<dbReference type="PROSITE" id="PS50977">
    <property type="entry name" value="HTH_TETR_2"/>
    <property type="match status" value="1"/>
</dbReference>
<keyword evidence="4 6" id="KW-0238">DNA-binding</keyword>
<feature type="transmembrane region" description="Helical" evidence="7">
    <location>
        <begin position="267"/>
        <end position="292"/>
    </location>
</feature>
<dbReference type="InterPro" id="IPR001647">
    <property type="entry name" value="HTH_TetR"/>
</dbReference>
<feature type="domain" description="HTH tetR-type" evidence="8">
    <location>
        <begin position="17"/>
        <end position="77"/>
    </location>
</feature>
<feature type="transmembrane region" description="Helical" evidence="7">
    <location>
        <begin position="304"/>
        <end position="324"/>
    </location>
</feature>
<dbReference type="GO" id="GO:0003677">
    <property type="term" value="F:DNA binding"/>
    <property type="evidence" value="ECO:0007669"/>
    <property type="project" value="UniProtKB-UniRule"/>
</dbReference>
<evidence type="ECO:0000256" key="7">
    <source>
        <dbReference type="SAM" id="Phobius"/>
    </source>
</evidence>
<evidence type="ECO:0000256" key="6">
    <source>
        <dbReference type="PROSITE-ProRule" id="PRU00335"/>
    </source>
</evidence>
<feature type="transmembrane region" description="Helical" evidence="7">
    <location>
        <begin position="231"/>
        <end position="255"/>
    </location>
</feature>
<accession>A0A7G1IBC8</accession>
<dbReference type="InterPro" id="IPR006694">
    <property type="entry name" value="Fatty_acid_hydroxylase"/>
</dbReference>
<evidence type="ECO:0000313" key="10">
    <source>
        <dbReference type="Proteomes" id="UP000516380"/>
    </source>
</evidence>
<dbReference type="SUPFAM" id="SSF46689">
    <property type="entry name" value="Homeodomain-like"/>
    <property type="match status" value="1"/>
</dbReference>
<keyword evidence="10" id="KW-1185">Reference proteome</keyword>
<dbReference type="InterPro" id="IPR050307">
    <property type="entry name" value="Sterol_Desaturase_Related"/>
</dbReference>
<proteinExistence type="predicted"/>
<dbReference type="Gene3D" id="1.10.357.10">
    <property type="entry name" value="Tetracycline Repressor, domain 2"/>
    <property type="match status" value="1"/>
</dbReference>
<dbReference type="Pfam" id="PF04116">
    <property type="entry name" value="FA_hydroxylase"/>
    <property type="match status" value="1"/>
</dbReference>
<comment type="subcellular location">
    <subcellularLocation>
        <location evidence="1">Membrane</location>
    </subcellularLocation>
</comment>
<dbReference type="EMBL" id="AP023343">
    <property type="protein sequence ID" value="BCI85748.1"/>
    <property type="molecule type" value="Genomic_DNA"/>
</dbReference>
<keyword evidence="2 7" id="KW-0812">Transmembrane</keyword>
<evidence type="ECO:0000256" key="5">
    <source>
        <dbReference type="ARBA" id="ARBA00023136"/>
    </source>
</evidence>
<dbReference type="AlphaFoldDB" id="A0A7G1IBC8"/>
<evidence type="ECO:0000256" key="4">
    <source>
        <dbReference type="ARBA" id="ARBA00023125"/>
    </source>
</evidence>
<name>A0A7G1IBC8_MYCKA</name>
<dbReference type="GO" id="GO:0005506">
    <property type="term" value="F:iron ion binding"/>
    <property type="evidence" value="ECO:0007669"/>
    <property type="project" value="InterPro"/>
</dbReference>
<evidence type="ECO:0000259" key="8">
    <source>
        <dbReference type="PROSITE" id="PS50977"/>
    </source>
</evidence>
<evidence type="ECO:0000256" key="3">
    <source>
        <dbReference type="ARBA" id="ARBA00022989"/>
    </source>
</evidence>
<keyword evidence="5 7" id="KW-0472">Membrane</keyword>
<sequence length="457" mass="50292">MCAARLTIHRTMDARQLEVRTRLLQAARQLIREHGHEAVGMELIATTAGVSRATTYRYFASKEHVVCEAALAWGHDVAARLPQVIEAAGETVGAIDVAIEQVVHEAASDLSMVRATMASVLAQGPVADEFRRGVREMFRALLAGAVDNMPATLDPSMTLLGRVFSPTWHCWVSAISASSSASKSCGRRHSAYLPVLLTTTRSGPMSQVSPFQPIWDELLNLLGVGFFEFPLYFLPVVVAVVLLTGIGFSIVDVAIYRRISAKAATTLGIRIMSTYVGAAVLLFVLHATFHVWTAAVPDAAPTPPVFVAQLIGFMVVGEFLTYWWHRLEHGSRFVFEKVHYVHHRVQSPLTIWTNFVVHPVEGLMVMLCLYVPPLLVGAHPLVVVAYAITNTTAMVITHSGYDITFYPRWLLPAASGHELHHSERRPTNLSVVMTYGDRLFGTYKNPVGSRQPLMSQA</sequence>
<dbReference type="Proteomes" id="UP000516380">
    <property type="component" value="Chromosome"/>
</dbReference>
<dbReference type="PANTHER" id="PTHR11863">
    <property type="entry name" value="STEROL DESATURASE"/>
    <property type="match status" value="1"/>
</dbReference>
<dbReference type="GO" id="GO:0016491">
    <property type="term" value="F:oxidoreductase activity"/>
    <property type="evidence" value="ECO:0007669"/>
    <property type="project" value="InterPro"/>
</dbReference>
<evidence type="ECO:0000256" key="2">
    <source>
        <dbReference type="ARBA" id="ARBA00022692"/>
    </source>
</evidence>
<evidence type="ECO:0000313" key="9">
    <source>
        <dbReference type="EMBL" id="BCI85748.1"/>
    </source>
</evidence>
<reference evidence="9 10" key="1">
    <citation type="submission" date="2020-07" db="EMBL/GenBank/DDBJ databases">
        <title>Mycobacterium kansasii (former subtype) with zoonotic potential isolated from diseased indoor pet cat, Japan.</title>
        <authorList>
            <person name="Fukano H."/>
            <person name="Terazono T."/>
            <person name="Hoshino Y."/>
        </authorList>
    </citation>
    <scope>NUCLEOTIDE SEQUENCE [LARGE SCALE GENOMIC DNA]</scope>
    <source>
        <strain evidence="9 10">Kuro-I</strain>
    </source>
</reference>
<organism evidence="9 10">
    <name type="scientific">Mycobacterium kansasii</name>
    <dbReference type="NCBI Taxonomy" id="1768"/>
    <lineage>
        <taxon>Bacteria</taxon>
        <taxon>Bacillati</taxon>
        <taxon>Actinomycetota</taxon>
        <taxon>Actinomycetes</taxon>
        <taxon>Mycobacteriales</taxon>
        <taxon>Mycobacteriaceae</taxon>
        <taxon>Mycobacterium</taxon>
    </lineage>
</organism>
<gene>
    <name evidence="9" type="ORF">NIIDMKKI_09540</name>
</gene>
<feature type="DNA-binding region" description="H-T-H motif" evidence="6">
    <location>
        <begin position="40"/>
        <end position="59"/>
    </location>
</feature>
<dbReference type="GO" id="GO:0016020">
    <property type="term" value="C:membrane"/>
    <property type="evidence" value="ECO:0007669"/>
    <property type="project" value="UniProtKB-SubCell"/>
</dbReference>
<dbReference type="InterPro" id="IPR009057">
    <property type="entry name" value="Homeodomain-like_sf"/>
</dbReference>
<protein>
    <recommendedName>
        <fullName evidence="8">HTH tetR-type domain-containing protein</fullName>
    </recommendedName>
</protein>
<evidence type="ECO:0000256" key="1">
    <source>
        <dbReference type="ARBA" id="ARBA00004370"/>
    </source>
</evidence>
<dbReference type="GO" id="GO:0008610">
    <property type="term" value="P:lipid biosynthetic process"/>
    <property type="evidence" value="ECO:0007669"/>
    <property type="project" value="InterPro"/>
</dbReference>
<dbReference type="Pfam" id="PF00440">
    <property type="entry name" value="TetR_N"/>
    <property type="match status" value="1"/>
</dbReference>
<dbReference type="PRINTS" id="PR00455">
    <property type="entry name" value="HTHTETR"/>
</dbReference>
<keyword evidence="3 7" id="KW-1133">Transmembrane helix</keyword>